<name>A0ABQ1VF43_9RHOB</name>
<evidence type="ECO:0000259" key="5">
    <source>
        <dbReference type="Pfam" id="PF08548"/>
    </source>
</evidence>
<proteinExistence type="predicted"/>
<dbReference type="EMBL" id="BMIV01000001">
    <property type="protein sequence ID" value="GGF55557.1"/>
    <property type="molecule type" value="Genomic_DNA"/>
</dbReference>
<dbReference type="SUPFAM" id="SSF51120">
    <property type="entry name" value="beta-Roll"/>
    <property type="match status" value="3"/>
</dbReference>
<dbReference type="Gene3D" id="2.150.10.10">
    <property type="entry name" value="Serralysin-like metalloprotease, C-terminal"/>
    <property type="match status" value="2"/>
</dbReference>
<dbReference type="InterPro" id="IPR011049">
    <property type="entry name" value="Serralysin-like_metalloprot_C"/>
</dbReference>
<dbReference type="Proteomes" id="UP000640509">
    <property type="component" value="Unassembled WGS sequence"/>
</dbReference>
<organism evidence="6 7">
    <name type="scientific">Paracoccus acridae</name>
    <dbReference type="NCBI Taxonomy" id="1795310"/>
    <lineage>
        <taxon>Bacteria</taxon>
        <taxon>Pseudomonadati</taxon>
        <taxon>Pseudomonadota</taxon>
        <taxon>Alphaproteobacteria</taxon>
        <taxon>Rhodobacterales</taxon>
        <taxon>Paracoccaceae</taxon>
        <taxon>Paracoccus</taxon>
    </lineage>
</organism>
<keyword evidence="3" id="KW-0964">Secreted</keyword>
<dbReference type="Pfam" id="PF00353">
    <property type="entry name" value="HemolysinCabind"/>
    <property type="match status" value="5"/>
</dbReference>
<accession>A0ABQ1VF43</accession>
<dbReference type="Pfam" id="PF08548">
    <property type="entry name" value="Peptidase_M10_C"/>
    <property type="match status" value="1"/>
</dbReference>
<dbReference type="InterPro" id="IPR050557">
    <property type="entry name" value="RTX_toxin/Mannuronan_C5-epim"/>
</dbReference>
<keyword evidence="7" id="KW-1185">Reference proteome</keyword>
<dbReference type="InterPro" id="IPR001343">
    <property type="entry name" value="Hemolysn_Ca-bd"/>
</dbReference>
<dbReference type="PANTHER" id="PTHR38340:SF1">
    <property type="entry name" value="S-LAYER PROTEIN"/>
    <property type="match status" value="1"/>
</dbReference>
<comment type="caution">
    <text evidence="6">The sequence shown here is derived from an EMBL/GenBank/DDBJ whole genome shotgun (WGS) entry which is preliminary data.</text>
</comment>
<gene>
    <name evidence="6" type="ORF">GCM10011402_04380</name>
</gene>
<dbReference type="InterPro" id="IPR013858">
    <property type="entry name" value="Peptidase_M10B_C"/>
</dbReference>
<evidence type="ECO:0000313" key="6">
    <source>
        <dbReference type="EMBL" id="GGF55557.1"/>
    </source>
</evidence>
<dbReference type="PRINTS" id="PR00313">
    <property type="entry name" value="CABNDNGRPT"/>
</dbReference>
<evidence type="ECO:0000256" key="2">
    <source>
        <dbReference type="ARBA" id="ARBA00004613"/>
    </source>
</evidence>
<comment type="cofactor">
    <cofactor evidence="1">
        <name>Ca(2+)</name>
        <dbReference type="ChEBI" id="CHEBI:29108"/>
    </cofactor>
</comment>
<dbReference type="InterPro" id="IPR018511">
    <property type="entry name" value="Hemolysin-typ_Ca-bd_CS"/>
</dbReference>
<evidence type="ECO:0000256" key="4">
    <source>
        <dbReference type="ARBA" id="ARBA00022737"/>
    </source>
</evidence>
<evidence type="ECO:0000256" key="3">
    <source>
        <dbReference type="ARBA" id="ARBA00022525"/>
    </source>
</evidence>
<feature type="domain" description="Peptidase M10 serralysin C-terminal" evidence="5">
    <location>
        <begin position="357"/>
        <end position="501"/>
    </location>
</feature>
<protein>
    <recommendedName>
        <fullName evidence="5">Peptidase M10 serralysin C-terminal domain-containing protein</fullName>
    </recommendedName>
</protein>
<evidence type="ECO:0000256" key="1">
    <source>
        <dbReference type="ARBA" id="ARBA00001913"/>
    </source>
</evidence>
<evidence type="ECO:0000313" key="7">
    <source>
        <dbReference type="Proteomes" id="UP000640509"/>
    </source>
</evidence>
<dbReference type="PROSITE" id="PS00330">
    <property type="entry name" value="HEMOLYSIN_CALCIUM"/>
    <property type="match status" value="5"/>
</dbReference>
<sequence length="503" mass="50506">MMIVSSFPQTEREPFSISAMQDDIQEAVETAYLVVQVAGTGGFSFEDGSNYKTIEIRILDDNLTTGGSANDILRGTGAAEVLTGRAGNDTYHLTLGDTVVELAGGGVDTVNASFTHALAANVENLTLTGSAAINGTGNLLANRLTGNGAANQLVGGMGADTLLGNGGNDTLLGGIDNDLLDGGIGNDWLDGGAGTDTLRGGAGNDVYVLDSAADVIAEAMGQGTDTVRATFSTTLGYQLENLTLLGTGNLNGTGNGLNNILTGTVGANRLEGGAGNDTLTGGDGADWLDGGTGIDLLRGGTGNDIYIVDNSGDQVAEAAGQGIDLVRASASFKLWGEVENLILTGNAAISGTGNALNNSLTGNAAANQLIGGAGNDILNGGAGQDTINGGAGTDQLAGGLDAARDVFIFNTLSDSAVGAGRDRIADFRTGVDDIDLRALDANTRVAGNQAFDFSGTAAAANSVWYLKAGANLVVRADVNGDKLADFEIAVLGQSALSAGDFLL</sequence>
<reference evidence="7" key="1">
    <citation type="journal article" date="2019" name="Int. J. Syst. Evol. Microbiol.">
        <title>The Global Catalogue of Microorganisms (GCM) 10K type strain sequencing project: providing services to taxonomists for standard genome sequencing and annotation.</title>
        <authorList>
            <consortium name="The Broad Institute Genomics Platform"/>
            <consortium name="The Broad Institute Genome Sequencing Center for Infectious Disease"/>
            <person name="Wu L."/>
            <person name="Ma J."/>
        </authorList>
    </citation>
    <scope>NUCLEOTIDE SEQUENCE [LARGE SCALE GENOMIC DNA]</scope>
    <source>
        <strain evidence="7">CGMCC 1.15419</strain>
    </source>
</reference>
<dbReference type="PANTHER" id="PTHR38340">
    <property type="entry name" value="S-LAYER PROTEIN"/>
    <property type="match status" value="1"/>
</dbReference>
<keyword evidence="4" id="KW-0677">Repeat</keyword>
<comment type="subcellular location">
    <subcellularLocation>
        <location evidence="2">Secreted</location>
    </subcellularLocation>
</comment>